<dbReference type="AlphaFoldDB" id="A0A1G8KNG2"/>
<accession>A0A1G8KNG2</accession>
<dbReference type="Proteomes" id="UP000199163">
    <property type="component" value="Unassembled WGS sequence"/>
</dbReference>
<gene>
    <name evidence="2" type="ORF">SAMN05192534_1592</name>
</gene>
<keyword evidence="1" id="KW-0732">Signal</keyword>
<sequence>MRKLYRYLTILFIFLLASCNLEDVNSDTSKGKNNKSSKQVSEVTEDDFIYRLVSEKGQYEANEQVGIYAELEYVGDKDEIKIFHAASPFHFPMYEKTRGYEIGYIMEEPLLTTTITKGEPLREEYKGSGVYSAEDSEEYVNFIEAINDNQFLAGHYEVNGFADFYVQTNDSKREYKIKSQVEFKVKDNK</sequence>
<proteinExistence type="predicted"/>
<protein>
    <recommendedName>
        <fullName evidence="4">Lipoprotein</fullName>
    </recommendedName>
</protein>
<evidence type="ECO:0000313" key="3">
    <source>
        <dbReference type="Proteomes" id="UP000199163"/>
    </source>
</evidence>
<organism evidence="2 3">
    <name type="scientific">Alteribacillus persepolensis</name>
    <dbReference type="NCBI Taxonomy" id="568899"/>
    <lineage>
        <taxon>Bacteria</taxon>
        <taxon>Bacillati</taxon>
        <taxon>Bacillota</taxon>
        <taxon>Bacilli</taxon>
        <taxon>Bacillales</taxon>
        <taxon>Bacillaceae</taxon>
        <taxon>Alteribacillus</taxon>
    </lineage>
</organism>
<name>A0A1G8KNG2_9BACI</name>
<keyword evidence="3" id="KW-1185">Reference proteome</keyword>
<dbReference type="RefSeq" id="WP_091277126.1">
    <property type="nucleotide sequence ID" value="NZ_FNDK01000059.1"/>
</dbReference>
<evidence type="ECO:0000313" key="2">
    <source>
        <dbReference type="EMBL" id="SDI44974.1"/>
    </source>
</evidence>
<feature type="chain" id="PRO_5038838168" description="Lipoprotein" evidence="1">
    <location>
        <begin position="23"/>
        <end position="189"/>
    </location>
</feature>
<dbReference type="PROSITE" id="PS51257">
    <property type="entry name" value="PROKAR_LIPOPROTEIN"/>
    <property type="match status" value="1"/>
</dbReference>
<evidence type="ECO:0000256" key="1">
    <source>
        <dbReference type="SAM" id="SignalP"/>
    </source>
</evidence>
<feature type="signal peptide" evidence="1">
    <location>
        <begin position="1"/>
        <end position="22"/>
    </location>
</feature>
<reference evidence="2 3" key="1">
    <citation type="submission" date="2016-10" db="EMBL/GenBank/DDBJ databases">
        <authorList>
            <person name="de Groot N.N."/>
        </authorList>
    </citation>
    <scope>NUCLEOTIDE SEQUENCE [LARGE SCALE GENOMIC DNA]</scope>
    <source>
        <strain evidence="2 3">DSM 21632</strain>
    </source>
</reference>
<evidence type="ECO:0008006" key="4">
    <source>
        <dbReference type="Google" id="ProtNLM"/>
    </source>
</evidence>
<dbReference type="EMBL" id="FNDK01000059">
    <property type="protein sequence ID" value="SDI44974.1"/>
    <property type="molecule type" value="Genomic_DNA"/>
</dbReference>
<dbReference type="OrthoDB" id="2426241at2"/>